<dbReference type="AlphaFoldDB" id="A0A9X3YPX4"/>
<dbReference type="Pfam" id="PF12833">
    <property type="entry name" value="HTH_18"/>
    <property type="match status" value="1"/>
</dbReference>
<dbReference type="SMART" id="SM00342">
    <property type="entry name" value="HTH_ARAC"/>
    <property type="match status" value="1"/>
</dbReference>
<reference evidence="5" key="1">
    <citation type="submission" date="2023-02" db="EMBL/GenBank/DDBJ databases">
        <title>Tahibacter soli sp. nov. isolated from soil.</title>
        <authorList>
            <person name="Baek J.H."/>
            <person name="Lee J.K."/>
            <person name="Choi D.G."/>
            <person name="Jeon C.O."/>
        </authorList>
    </citation>
    <scope>NUCLEOTIDE SEQUENCE</scope>
    <source>
        <strain evidence="5">BL</strain>
    </source>
</reference>
<keyword evidence="2" id="KW-0238">DNA-binding</keyword>
<dbReference type="InterPro" id="IPR050204">
    <property type="entry name" value="AraC_XylS_family_regulators"/>
</dbReference>
<dbReference type="InterPro" id="IPR009057">
    <property type="entry name" value="Homeodomain-like_sf"/>
</dbReference>
<gene>
    <name evidence="5" type="ORF">OD750_027160</name>
</gene>
<keyword evidence="6" id="KW-1185">Reference proteome</keyword>
<proteinExistence type="predicted"/>
<dbReference type="RefSeq" id="WP_263542496.1">
    <property type="nucleotide sequence ID" value="NZ_JAOVZO020000023.1"/>
</dbReference>
<accession>A0A9X3YPX4</accession>
<dbReference type="InterPro" id="IPR002818">
    <property type="entry name" value="DJ-1/PfpI"/>
</dbReference>
<protein>
    <submittedName>
        <fullName evidence="5">Helix-turn-helix domain-containing protein</fullName>
    </submittedName>
</protein>
<keyword evidence="3" id="KW-0804">Transcription</keyword>
<dbReference type="InterPro" id="IPR018060">
    <property type="entry name" value="HTH_AraC"/>
</dbReference>
<organism evidence="5 6">
    <name type="scientific">Tahibacter soli</name>
    <dbReference type="NCBI Taxonomy" id="2983605"/>
    <lineage>
        <taxon>Bacteria</taxon>
        <taxon>Pseudomonadati</taxon>
        <taxon>Pseudomonadota</taxon>
        <taxon>Gammaproteobacteria</taxon>
        <taxon>Lysobacterales</taxon>
        <taxon>Rhodanobacteraceae</taxon>
        <taxon>Tahibacter</taxon>
    </lineage>
</organism>
<dbReference type="PANTHER" id="PTHR46796">
    <property type="entry name" value="HTH-TYPE TRANSCRIPTIONAL ACTIVATOR RHAS-RELATED"/>
    <property type="match status" value="1"/>
</dbReference>
<comment type="caution">
    <text evidence="5">The sequence shown here is derived from an EMBL/GenBank/DDBJ whole genome shotgun (WGS) entry which is preliminary data.</text>
</comment>
<dbReference type="Pfam" id="PF01965">
    <property type="entry name" value="DJ-1_PfpI"/>
    <property type="match status" value="1"/>
</dbReference>
<dbReference type="InterPro" id="IPR018062">
    <property type="entry name" value="HTH_AraC-typ_CS"/>
</dbReference>
<name>A0A9X3YPX4_9GAMM</name>
<evidence type="ECO:0000256" key="3">
    <source>
        <dbReference type="ARBA" id="ARBA00023163"/>
    </source>
</evidence>
<dbReference type="Proteomes" id="UP001139971">
    <property type="component" value="Unassembled WGS sequence"/>
</dbReference>
<evidence type="ECO:0000313" key="5">
    <source>
        <dbReference type="EMBL" id="MDC8016224.1"/>
    </source>
</evidence>
<dbReference type="EMBL" id="JAOVZO020000023">
    <property type="protein sequence ID" value="MDC8016224.1"/>
    <property type="molecule type" value="Genomic_DNA"/>
</dbReference>
<dbReference type="GO" id="GO:0043565">
    <property type="term" value="F:sequence-specific DNA binding"/>
    <property type="evidence" value="ECO:0007669"/>
    <property type="project" value="InterPro"/>
</dbReference>
<dbReference type="InterPro" id="IPR029062">
    <property type="entry name" value="Class_I_gatase-like"/>
</dbReference>
<evidence type="ECO:0000256" key="2">
    <source>
        <dbReference type="ARBA" id="ARBA00023125"/>
    </source>
</evidence>
<dbReference type="GO" id="GO:0003700">
    <property type="term" value="F:DNA-binding transcription factor activity"/>
    <property type="evidence" value="ECO:0007669"/>
    <property type="project" value="InterPro"/>
</dbReference>
<feature type="domain" description="HTH araC/xylS-type" evidence="4">
    <location>
        <begin position="223"/>
        <end position="321"/>
    </location>
</feature>
<dbReference type="PROSITE" id="PS00041">
    <property type="entry name" value="HTH_ARAC_FAMILY_1"/>
    <property type="match status" value="1"/>
</dbReference>
<evidence type="ECO:0000259" key="4">
    <source>
        <dbReference type="PROSITE" id="PS01124"/>
    </source>
</evidence>
<keyword evidence="1" id="KW-0805">Transcription regulation</keyword>
<evidence type="ECO:0000256" key="1">
    <source>
        <dbReference type="ARBA" id="ARBA00023015"/>
    </source>
</evidence>
<sequence length="326" mass="34972">MRDFEVLVFRGAYPSSVAMSRDILDAAAQVAAKQGVAIPTWGIYSLEGGRLPLRDGISIETRRLPARKPGTRSVCVIPGLGADPDALLAQMRTPEGLAIARRLARHVACGGQVAASCSAVFVLQAAGLLAGRRATTTWWLAPALARQSPDCTVDADRMVCADGPVITAGAAFAHADLMLHLLRERFGPALSEAVSRLLLLEHRHSQTPFMVPEVLASGHALVAQLTARLETSLPRVPPISQLARELCVSERTLSRHVRKATGKSTSGLVRSVKLRRARTLLENSRMTIDQIAVAVGYQDATALRRLVRKTTGASPSRFRAAATVSR</sequence>
<dbReference type="SUPFAM" id="SSF52317">
    <property type="entry name" value="Class I glutamine amidotransferase-like"/>
    <property type="match status" value="1"/>
</dbReference>
<evidence type="ECO:0000313" key="6">
    <source>
        <dbReference type="Proteomes" id="UP001139971"/>
    </source>
</evidence>
<dbReference type="SUPFAM" id="SSF46689">
    <property type="entry name" value="Homeodomain-like"/>
    <property type="match status" value="1"/>
</dbReference>
<dbReference type="Gene3D" id="1.10.10.60">
    <property type="entry name" value="Homeodomain-like"/>
    <property type="match status" value="1"/>
</dbReference>
<dbReference type="PROSITE" id="PS01124">
    <property type="entry name" value="HTH_ARAC_FAMILY_2"/>
    <property type="match status" value="1"/>
</dbReference>
<dbReference type="Gene3D" id="3.40.50.880">
    <property type="match status" value="1"/>
</dbReference>